<comment type="subcellular location">
    <subcellularLocation>
        <location evidence="1 7">Cell membrane</location>
        <topology evidence="1 7">Multi-pass membrane protein</topology>
    </subcellularLocation>
</comment>
<keyword evidence="5 7" id="KW-1133">Transmembrane helix</keyword>
<evidence type="ECO:0000256" key="4">
    <source>
        <dbReference type="ARBA" id="ARBA00022692"/>
    </source>
</evidence>
<evidence type="ECO:0000256" key="2">
    <source>
        <dbReference type="ARBA" id="ARBA00022448"/>
    </source>
</evidence>
<evidence type="ECO:0000256" key="3">
    <source>
        <dbReference type="ARBA" id="ARBA00022475"/>
    </source>
</evidence>
<proteinExistence type="inferred from homology"/>
<dbReference type="PANTHER" id="PTHR43744">
    <property type="entry name" value="ABC TRANSPORTER PERMEASE PROTEIN MG189-RELATED-RELATED"/>
    <property type="match status" value="1"/>
</dbReference>
<evidence type="ECO:0000256" key="7">
    <source>
        <dbReference type="RuleBase" id="RU363032"/>
    </source>
</evidence>
<evidence type="ECO:0000256" key="1">
    <source>
        <dbReference type="ARBA" id="ARBA00004651"/>
    </source>
</evidence>
<feature type="transmembrane region" description="Helical" evidence="7">
    <location>
        <begin position="7"/>
        <end position="32"/>
    </location>
</feature>
<evidence type="ECO:0000256" key="5">
    <source>
        <dbReference type="ARBA" id="ARBA00022989"/>
    </source>
</evidence>
<dbReference type="EMBL" id="JADKNH010000008">
    <property type="protein sequence ID" value="MBF4694161.1"/>
    <property type="molecule type" value="Genomic_DNA"/>
</dbReference>
<evidence type="ECO:0000256" key="6">
    <source>
        <dbReference type="ARBA" id="ARBA00023136"/>
    </source>
</evidence>
<evidence type="ECO:0000313" key="10">
    <source>
        <dbReference type="Proteomes" id="UP000614200"/>
    </source>
</evidence>
<keyword evidence="2 7" id="KW-0813">Transport</keyword>
<dbReference type="PROSITE" id="PS50928">
    <property type="entry name" value="ABC_TM1"/>
    <property type="match status" value="1"/>
</dbReference>
<accession>A0ABR9ZUY3</accession>
<keyword evidence="6 7" id="KW-0472">Membrane</keyword>
<dbReference type="InterPro" id="IPR035906">
    <property type="entry name" value="MetI-like_sf"/>
</dbReference>
<dbReference type="Gene3D" id="1.10.3720.10">
    <property type="entry name" value="MetI-like"/>
    <property type="match status" value="1"/>
</dbReference>
<dbReference type="RefSeq" id="WP_194702404.1">
    <property type="nucleotide sequence ID" value="NZ_JADKNH010000008.1"/>
</dbReference>
<dbReference type="SUPFAM" id="SSF161098">
    <property type="entry name" value="MetI-like"/>
    <property type="match status" value="1"/>
</dbReference>
<dbReference type="PANTHER" id="PTHR43744:SF8">
    <property type="entry name" value="SN-GLYCEROL-3-PHOSPHATE TRANSPORT SYSTEM PERMEASE PROTEIN UGPE"/>
    <property type="match status" value="1"/>
</dbReference>
<sequence length="286" mass="31794">MKTKKTITTIFLQIITIAFFLLTLFPFFIVVINSAKASLEIITDPIAFPTHWGQIFTNIKTIWSSPSIRYASSVYASVLITVLSLISIAVFSAMAAWVLVRTKTRTSTFVFLLFICGLIIPFQVVMFPLVALFRIINETIGISMLRTYHGMIFAYIGFGSPLAVFMFHGFIKSIPAELEEAALIDGCSKPQIFFRIIMPILKPIFVTICILNAIWIWNDFLLPSLVLGVGQEIQTIPLAIRAFAGSFVKKWDLIMTAVLMAAFPIVVGFIAGQKHIIKGMVAGSIK</sequence>
<feature type="domain" description="ABC transmembrane type-1" evidence="8">
    <location>
        <begin position="74"/>
        <end position="271"/>
    </location>
</feature>
<reference evidence="9 10" key="1">
    <citation type="submission" date="2020-11" db="EMBL/GenBank/DDBJ databases">
        <title>Fusibacter basophilias sp. nov.</title>
        <authorList>
            <person name="Qiu D."/>
        </authorList>
    </citation>
    <scope>NUCLEOTIDE SEQUENCE [LARGE SCALE GENOMIC DNA]</scope>
    <source>
        <strain evidence="9 10">Q10-2</strain>
    </source>
</reference>
<keyword evidence="3" id="KW-1003">Cell membrane</keyword>
<dbReference type="InterPro" id="IPR000515">
    <property type="entry name" value="MetI-like"/>
</dbReference>
<comment type="similarity">
    <text evidence="7">Belongs to the binding-protein-dependent transport system permease family.</text>
</comment>
<keyword evidence="4 7" id="KW-0812">Transmembrane</keyword>
<feature type="transmembrane region" description="Helical" evidence="7">
    <location>
        <begin position="111"/>
        <end position="136"/>
    </location>
</feature>
<dbReference type="Proteomes" id="UP000614200">
    <property type="component" value="Unassembled WGS sequence"/>
</dbReference>
<evidence type="ECO:0000259" key="8">
    <source>
        <dbReference type="PROSITE" id="PS50928"/>
    </source>
</evidence>
<feature type="transmembrane region" description="Helical" evidence="7">
    <location>
        <begin position="192"/>
        <end position="217"/>
    </location>
</feature>
<name>A0ABR9ZUY3_9FIRM</name>
<feature type="transmembrane region" description="Helical" evidence="7">
    <location>
        <begin position="74"/>
        <end position="99"/>
    </location>
</feature>
<dbReference type="Pfam" id="PF00528">
    <property type="entry name" value="BPD_transp_1"/>
    <property type="match status" value="1"/>
</dbReference>
<evidence type="ECO:0000313" key="9">
    <source>
        <dbReference type="EMBL" id="MBF4694161.1"/>
    </source>
</evidence>
<keyword evidence="10" id="KW-1185">Reference proteome</keyword>
<dbReference type="CDD" id="cd06261">
    <property type="entry name" value="TM_PBP2"/>
    <property type="match status" value="1"/>
</dbReference>
<feature type="transmembrane region" description="Helical" evidence="7">
    <location>
        <begin position="148"/>
        <end position="171"/>
    </location>
</feature>
<comment type="caution">
    <text evidence="9">The sequence shown here is derived from an EMBL/GenBank/DDBJ whole genome shotgun (WGS) entry which is preliminary data.</text>
</comment>
<protein>
    <submittedName>
        <fullName evidence="9">Carbohydrate ABC transporter permease</fullName>
    </submittedName>
</protein>
<feature type="transmembrane region" description="Helical" evidence="7">
    <location>
        <begin position="253"/>
        <end position="271"/>
    </location>
</feature>
<gene>
    <name evidence="9" type="ORF">ISU02_13650</name>
</gene>
<organism evidence="9 10">
    <name type="scientific">Fusibacter ferrireducens</name>
    <dbReference type="NCBI Taxonomy" id="2785058"/>
    <lineage>
        <taxon>Bacteria</taxon>
        <taxon>Bacillati</taxon>
        <taxon>Bacillota</taxon>
        <taxon>Clostridia</taxon>
        <taxon>Eubacteriales</taxon>
        <taxon>Eubacteriales Family XII. Incertae Sedis</taxon>
        <taxon>Fusibacter</taxon>
    </lineage>
</organism>